<feature type="transmembrane region" description="Helical" evidence="1">
    <location>
        <begin position="6"/>
        <end position="25"/>
    </location>
</feature>
<feature type="transmembrane region" description="Helical" evidence="1">
    <location>
        <begin position="216"/>
        <end position="236"/>
    </location>
</feature>
<accession>A0A1H0IVY7</accession>
<gene>
    <name evidence="2" type="ORF">SAMN04515671_0662</name>
</gene>
<dbReference type="EMBL" id="LT629710">
    <property type="protein sequence ID" value="SDO35221.1"/>
    <property type="molecule type" value="Genomic_DNA"/>
</dbReference>
<evidence type="ECO:0000313" key="2">
    <source>
        <dbReference type="EMBL" id="SDO35221.1"/>
    </source>
</evidence>
<keyword evidence="1" id="KW-1133">Transmembrane helix</keyword>
<dbReference type="RefSeq" id="WP_090474574.1">
    <property type="nucleotide sequence ID" value="NZ_LT629710.1"/>
</dbReference>
<evidence type="ECO:0000256" key="1">
    <source>
        <dbReference type="SAM" id="Phobius"/>
    </source>
</evidence>
<evidence type="ECO:0000313" key="3">
    <source>
        <dbReference type="Proteomes" id="UP000198741"/>
    </source>
</evidence>
<dbReference type="AlphaFoldDB" id="A0A1H0IVY7"/>
<dbReference type="InterPro" id="IPR053779">
    <property type="entry name" value="GlpR"/>
</dbReference>
<name>A0A1H0IVY7_9ACTN</name>
<dbReference type="Proteomes" id="UP000198741">
    <property type="component" value="Chromosome I"/>
</dbReference>
<proteinExistence type="predicted"/>
<dbReference type="OrthoDB" id="3696421at2"/>
<sequence length="322" mass="36608">MSIPTSLIIVVLVAAWLTVLVPMVARRREAVPETDTDGGSFRVLRRASASIRRRPTFRRRAEVDQYAEDLETDGAVGDDALDEVLLDNEHDPYAEDEFDGEPDDYEDVEYAEVTYEEVSYEEVTYEDATVERDGAVDREPVAVGASSSRRDRFAGVDESHLRPVPRRHGRGGYDPDAAEVARAYKYSRRRRITVVLFLATVAFGVAAYFVKPVLWSGTGFFGLLLVAYLGYLRRAVRIENDIRQRRLARLRRARQIRPEYHLDRLDEPVVGSSFGRPEVAVSQVPPSGYRHGREIVDLEDDDPSFDDLDYYQPIVYRRASGQ</sequence>
<dbReference type="STRING" id="1090615.SAMN04515671_0662"/>
<dbReference type="NCBIfam" id="NF045516">
    <property type="entry name" value="GlpR"/>
    <property type="match status" value="1"/>
</dbReference>
<feature type="transmembrane region" description="Helical" evidence="1">
    <location>
        <begin position="192"/>
        <end position="210"/>
    </location>
</feature>
<keyword evidence="1" id="KW-0812">Transmembrane</keyword>
<keyword evidence="1" id="KW-0472">Membrane</keyword>
<keyword evidence="3" id="KW-1185">Reference proteome</keyword>
<evidence type="ECO:0008006" key="4">
    <source>
        <dbReference type="Google" id="ProtNLM"/>
    </source>
</evidence>
<organism evidence="2 3">
    <name type="scientific">Nakamurella panacisegetis</name>
    <dbReference type="NCBI Taxonomy" id="1090615"/>
    <lineage>
        <taxon>Bacteria</taxon>
        <taxon>Bacillati</taxon>
        <taxon>Actinomycetota</taxon>
        <taxon>Actinomycetes</taxon>
        <taxon>Nakamurellales</taxon>
        <taxon>Nakamurellaceae</taxon>
        <taxon>Nakamurella</taxon>
    </lineage>
</organism>
<protein>
    <recommendedName>
        <fullName evidence="4">Transmembrane protein</fullName>
    </recommendedName>
</protein>
<reference evidence="2 3" key="1">
    <citation type="submission" date="2016-10" db="EMBL/GenBank/DDBJ databases">
        <authorList>
            <person name="de Groot N.N."/>
        </authorList>
    </citation>
    <scope>NUCLEOTIDE SEQUENCE [LARGE SCALE GENOMIC DNA]</scope>
    <source>
        <strain evidence="3">P4-7,KCTC 19426,CECT 7604</strain>
    </source>
</reference>